<dbReference type="Pfam" id="PF08352">
    <property type="entry name" value="oligo_HPY"/>
    <property type="match status" value="1"/>
</dbReference>
<dbReference type="InterPro" id="IPR050319">
    <property type="entry name" value="ABC_transp_ATP-bind"/>
</dbReference>
<reference evidence="6 7" key="1">
    <citation type="submission" date="2017-09" db="EMBL/GenBank/DDBJ databases">
        <authorList>
            <person name="Lee N."/>
            <person name="Cho B.-K."/>
        </authorList>
    </citation>
    <scope>NUCLEOTIDE SEQUENCE [LARGE SCALE GENOMIC DNA]</scope>
    <source>
        <strain evidence="6 7">ATCC 39115</strain>
    </source>
</reference>
<proteinExistence type="inferred from homology"/>
<keyword evidence="4 6" id="KW-0067">ATP-binding</keyword>
<dbReference type="PROSITE" id="PS50893">
    <property type="entry name" value="ABC_TRANSPORTER_2"/>
    <property type="match status" value="1"/>
</dbReference>
<dbReference type="PANTHER" id="PTHR43776">
    <property type="entry name" value="TRANSPORT ATP-BINDING PROTEIN"/>
    <property type="match status" value="1"/>
</dbReference>
<dbReference type="NCBIfam" id="TIGR01727">
    <property type="entry name" value="oligo_HPY"/>
    <property type="match status" value="1"/>
</dbReference>
<keyword evidence="2" id="KW-0813">Transport</keyword>
<accession>A0ABX6ANN9</accession>
<feature type="domain" description="ABC transporter" evidence="5">
    <location>
        <begin position="13"/>
        <end position="263"/>
    </location>
</feature>
<keyword evidence="7" id="KW-1185">Reference proteome</keyword>
<dbReference type="CDD" id="cd03257">
    <property type="entry name" value="ABC_NikE_OppD_transporters"/>
    <property type="match status" value="1"/>
</dbReference>
<sequence>MTAPEDTVMEPLVRLDGVHVRHKARSGGLLRRDAVHALTDASLEVRRGEILGLVGESGCGKSTLARVVTGLQRPTEGHVHFKGRDLWTMPAAERRTRFGASVGVVFQDPSTALNPRLPVRRILRDPLDVHGRGTKTEREQRVEELLDLVGLPGHTLQALPGQLSGGQRQRVAIARALALEPELIVADEPTSALDVSVRAQILNLLVDLRARLGLAMVFISHDVQTVRYLSDRIAVLYLGRVVEEGGAAEVTGDSRHPYTEALLSATPSLLERPERIVLHGPVPSATNPPSGCPFRTRCWKADDACATAFPAAAGGPDGHRWHCVHPQPGAEPVAVSVPGGAVSGRAGHGA</sequence>
<evidence type="ECO:0000313" key="6">
    <source>
        <dbReference type="EMBL" id="QEU88579.1"/>
    </source>
</evidence>
<keyword evidence="3" id="KW-0547">Nucleotide-binding</keyword>
<dbReference type="Gene3D" id="3.40.50.300">
    <property type="entry name" value="P-loop containing nucleotide triphosphate hydrolases"/>
    <property type="match status" value="1"/>
</dbReference>
<dbReference type="InterPro" id="IPR003593">
    <property type="entry name" value="AAA+_ATPase"/>
</dbReference>
<evidence type="ECO:0000313" key="7">
    <source>
        <dbReference type="Proteomes" id="UP000327143"/>
    </source>
</evidence>
<dbReference type="InterPro" id="IPR017871">
    <property type="entry name" value="ABC_transporter-like_CS"/>
</dbReference>
<dbReference type="InterPro" id="IPR013563">
    <property type="entry name" value="Oligopep_ABC_C"/>
</dbReference>
<dbReference type="PANTHER" id="PTHR43776:SF7">
    <property type="entry name" value="D,D-DIPEPTIDE TRANSPORT ATP-BINDING PROTEIN DDPF-RELATED"/>
    <property type="match status" value="1"/>
</dbReference>
<dbReference type="Pfam" id="PF00005">
    <property type="entry name" value="ABC_tran"/>
    <property type="match status" value="1"/>
</dbReference>
<protein>
    <submittedName>
        <fullName evidence="6">ABC transporter ATP-binding protein</fullName>
    </submittedName>
</protein>
<evidence type="ECO:0000256" key="2">
    <source>
        <dbReference type="ARBA" id="ARBA00022448"/>
    </source>
</evidence>
<dbReference type="InterPro" id="IPR027417">
    <property type="entry name" value="P-loop_NTPase"/>
</dbReference>
<dbReference type="SMART" id="SM00382">
    <property type="entry name" value="AAA"/>
    <property type="match status" value="1"/>
</dbReference>
<comment type="similarity">
    <text evidence="1">Belongs to the ABC transporter superfamily.</text>
</comment>
<gene>
    <name evidence="6" type="ORF">CP969_30725</name>
</gene>
<dbReference type="RefSeq" id="WP_016823923.1">
    <property type="nucleotide sequence ID" value="NZ_CP023700.1"/>
</dbReference>
<evidence type="ECO:0000256" key="4">
    <source>
        <dbReference type="ARBA" id="ARBA00022840"/>
    </source>
</evidence>
<evidence type="ECO:0000256" key="1">
    <source>
        <dbReference type="ARBA" id="ARBA00005417"/>
    </source>
</evidence>
<dbReference type="PROSITE" id="PS00211">
    <property type="entry name" value="ABC_TRANSPORTER_1"/>
    <property type="match status" value="1"/>
</dbReference>
<evidence type="ECO:0000259" key="5">
    <source>
        <dbReference type="PROSITE" id="PS50893"/>
    </source>
</evidence>
<evidence type="ECO:0000256" key="3">
    <source>
        <dbReference type="ARBA" id="ARBA00022741"/>
    </source>
</evidence>
<organism evidence="6 7">
    <name type="scientific">Streptomyces viridosporus T7A</name>
    <dbReference type="NCBI Taxonomy" id="665577"/>
    <lineage>
        <taxon>Bacteria</taxon>
        <taxon>Bacillati</taxon>
        <taxon>Actinomycetota</taxon>
        <taxon>Actinomycetes</taxon>
        <taxon>Kitasatosporales</taxon>
        <taxon>Streptomycetaceae</taxon>
        <taxon>Streptomyces</taxon>
    </lineage>
</organism>
<dbReference type="GO" id="GO:0005524">
    <property type="term" value="F:ATP binding"/>
    <property type="evidence" value="ECO:0007669"/>
    <property type="project" value="UniProtKB-KW"/>
</dbReference>
<name>A0ABX6ANN9_STRVD</name>
<dbReference type="Proteomes" id="UP000327143">
    <property type="component" value="Chromosome"/>
</dbReference>
<dbReference type="EMBL" id="CP023700">
    <property type="protein sequence ID" value="QEU88579.1"/>
    <property type="molecule type" value="Genomic_DNA"/>
</dbReference>
<dbReference type="InterPro" id="IPR003439">
    <property type="entry name" value="ABC_transporter-like_ATP-bd"/>
</dbReference>
<dbReference type="SUPFAM" id="SSF52540">
    <property type="entry name" value="P-loop containing nucleoside triphosphate hydrolases"/>
    <property type="match status" value="1"/>
</dbReference>